<dbReference type="InterPro" id="IPR006513">
    <property type="entry name" value="YtfJ_HI0045"/>
</dbReference>
<organism evidence="1">
    <name type="scientific">Candidatus Caldatribacterium californiense</name>
    <dbReference type="NCBI Taxonomy" id="1454726"/>
    <lineage>
        <taxon>Bacteria</taxon>
        <taxon>Pseudomonadati</taxon>
        <taxon>Atribacterota</taxon>
        <taxon>Atribacteria</taxon>
        <taxon>Atribacterales</taxon>
        <taxon>Candidatus Caldatribacteriaceae</taxon>
        <taxon>Candidatus Caldatribacterium</taxon>
    </lineage>
</organism>
<evidence type="ECO:0000313" key="1">
    <source>
        <dbReference type="EMBL" id="HGI74250.1"/>
    </source>
</evidence>
<comment type="caution">
    <text evidence="1">The sequence shown here is derived from an EMBL/GenBank/DDBJ whole genome shotgun (WGS) entry which is preliminary data.</text>
</comment>
<reference evidence="1" key="1">
    <citation type="journal article" date="2020" name="mSystems">
        <title>Genome- and Community-Level Interaction Insights into Carbon Utilization and Element Cycling Functions of Hydrothermarchaeota in Hydrothermal Sediment.</title>
        <authorList>
            <person name="Zhou Z."/>
            <person name="Liu Y."/>
            <person name="Xu W."/>
            <person name="Pan J."/>
            <person name="Luo Z.H."/>
            <person name="Li M."/>
        </authorList>
    </citation>
    <scope>NUCLEOTIDE SEQUENCE [LARGE SCALE GENOMIC DNA]</scope>
    <source>
        <strain evidence="1">SpSt-716</strain>
    </source>
</reference>
<dbReference type="InterPro" id="IPR036249">
    <property type="entry name" value="Thioredoxin-like_sf"/>
</dbReference>
<protein>
    <recommendedName>
        <fullName evidence="2">Redoxin domain-containing protein</fullName>
    </recommendedName>
</protein>
<gene>
    <name evidence="1" type="ORF">ENU96_01000</name>
</gene>
<dbReference type="AlphaFoldDB" id="A0A7V3YKC3"/>
<dbReference type="Gene3D" id="3.40.30.10">
    <property type="entry name" value="Glutaredoxin"/>
    <property type="match status" value="1"/>
</dbReference>
<name>A0A7V3YKC3_9BACT</name>
<evidence type="ECO:0008006" key="2">
    <source>
        <dbReference type="Google" id="ProtNLM"/>
    </source>
</evidence>
<proteinExistence type="predicted"/>
<dbReference type="Pfam" id="PF09695">
    <property type="entry name" value="YtfJ_HI0045"/>
    <property type="match status" value="1"/>
</dbReference>
<dbReference type="SUPFAM" id="SSF52833">
    <property type="entry name" value="Thioredoxin-like"/>
    <property type="match status" value="1"/>
</dbReference>
<accession>A0A7V3YKC3</accession>
<dbReference type="EMBL" id="DTEN01000040">
    <property type="protein sequence ID" value="HGI74250.1"/>
    <property type="molecule type" value="Genomic_DNA"/>
</dbReference>
<sequence length="180" mass="20361">MRSFQASISLSVMLILWIFSIPAWSLEIGSVVPSFTVVSPDGELLGREQLLGKLSVIFYDTRFTASSNNDLKYALVDLRNAHPLLLEDLQVFQIIDASSANLFTRSIWKRKLRENARKYGITLYADWSGKMRRDFGFHPKLSNVLVVDAQGVVRYVFSGRVLEGERNALFTLLLKLGEST</sequence>